<keyword evidence="7" id="KW-1185">Reference proteome</keyword>
<dbReference type="Proteomes" id="UP000461409">
    <property type="component" value="Unassembled WGS sequence"/>
</dbReference>
<feature type="region of interest" description="Disordered" evidence="4">
    <location>
        <begin position="1"/>
        <end position="22"/>
    </location>
</feature>
<dbReference type="PANTHER" id="PTHR42756">
    <property type="entry name" value="TRANSCRIPTIONAL REGULATOR, MARR"/>
    <property type="match status" value="1"/>
</dbReference>
<evidence type="ECO:0000256" key="3">
    <source>
        <dbReference type="ARBA" id="ARBA00023163"/>
    </source>
</evidence>
<evidence type="ECO:0000256" key="1">
    <source>
        <dbReference type="ARBA" id="ARBA00023015"/>
    </source>
</evidence>
<sequence>MTANDNSPSPTSGTDAGETQVPAGAGSTELRLWVRLLACAKMGEKQIRRKFEDDFDTTLPRFDVLAALYRVPEGLQMSALSRALLVSNGNVTVIVRQLQEKGLVQTMTNPKDARSAIVSITEAGTRRFIELAEAHHSWTNEFFSNVPEGDKEELVRLLGQLRSVLMGDR</sequence>
<evidence type="ECO:0000256" key="2">
    <source>
        <dbReference type="ARBA" id="ARBA00023125"/>
    </source>
</evidence>
<dbReference type="SMART" id="SM00347">
    <property type="entry name" value="HTH_MARR"/>
    <property type="match status" value="1"/>
</dbReference>
<dbReference type="PANTHER" id="PTHR42756:SF1">
    <property type="entry name" value="TRANSCRIPTIONAL REPRESSOR OF EMRAB OPERON"/>
    <property type="match status" value="1"/>
</dbReference>
<dbReference type="InterPro" id="IPR036388">
    <property type="entry name" value="WH-like_DNA-bd_sf"/>
</dbReference>
<comment type="caution">
    <text evidence="6">The sequence shown here is derived from an EMBL/GenBank/DDBJ whole genome shotgun (WGS) entry which is preliminary data.</text>
</comment>
<evidence type="ECO:0000259" key="5">
    <source>
        <dbReference type="PROSITE" id="PS50995"/>
    </source>
</evidence>
<dbReference type="InterPro" id="IPR036390">
    <property type="entry name" value="WH_DNA-bd_sf"/>
</dbReference>
<dbReference type="EMBL" id="WUBR01000001">
    <property type="protein sequence ID" value="MWV26886.1"/>
    <property type="molecule type" value="Genomic_DNA"/>
</dbReference>
<dbReference type="PRINTS" id="PR00598">
    <property type="entry name" value="HTHMARR"/>
</dbReference>
<dbReference type="InterPro" id="IPR000835">
    <property type="entry name" value="HTH_MarR-typ"/>
</dbReference>
<reference evidence="6 7" key="1">
    <citation type="submission" date="2019-12" db="EMBL/GenBank/DDBJ databases">
        <authorList>
            <person name="Lee S.D."/>
        </authorList>
    </citation>
    <scope>NUCLEOTIDE SEQUENCE [LARGE SCALE GENOMIC DNA]</scope>
    <source>
        <strain evidence="6 7">GH3-10</strain>
    </source>
</reference>
<protein>
    <submittedName>
        <fullName evidence="6">MarR family transcriptional regulator</fullName>
    </submittedName>
</protein>
<dbReference type="Pfam" id="PF12802">
    <property type="entry name" value="MarR_2"/>
    <property type="match status" value="1"/>
</dbReference>
<dbReference type="GO" id="GO:0003677">
    <property type="term" value="F:DNA binding"/>
    <property type="evidence" value="ECO:0007669"/>
    <property type="project" value="UniProtKB-KW"/>
</dbReference>
<name>A0A844XAB2_9SPHN</name>
<organism evidence="6 7">
    <name type="scientific">Aurantiacibacter rhizosphaerae</name>
    <dbReference type="NCBI Taxonomy" id="2691582"/>
    <lineage>
        <taxon>Bacteria</taxon>
        <taxon>Pseudomonadati</taxon>
        <taxon>Pseudomonadota</taxon>
        <taxon>Alphaproteobacteria</taxon>
        <taxon>Sphingomonadales</taxon>
        <taxon>Erythrobacteraceae</taxon>
        <taxon>Aurantiacibacter</taxon>
    </lineage>
</organism>
<dbReference type="AlphaFoldDB" id="A0A844XAB2"/>
<feature type="domain" description="HTH marR-type" evidence="5">
    <location>
        <begin position="29"/>
        <end position="163"/>
    </location>
</feature>
<keyword evidence="1" id="KW-0805">Transcription regulation</keyword>
<dbReference type="GO" id="GO:0003700">
    <property type="term" value="F:DNA-binding transcription factor activity"/>
    <property type="evidence" value="ECO:0007669"/>
    <property type="project" value="InterPro"/>
</dbReference>
<keyword evidence="2" id="KW-0238">DNA-binding</keyword>
<keyword evidence="3" id="KW-0804">Transcription</keyword>
<accession>A0A844XAB2</accession>
<reference evidence="6 7" key="2">
    <citation type="submission" date="2020-02" db="EMBL/GenBank/DDBJ databases">
        <title>Erythrobacter dongmakensis sp. nov., isolated from a tidal mudflat.</title>
        <authorList>
            <person name="Kim I.S."/>
        </authorList>
    </citation>
    <scope>NUCLEOTIDE SEQUENCE [LARGE SCALE GENOMIC DNA]</scope>
    <source>
        <strain evidence="6 7">GH3-10</strain>
    </source>
</reference>
<dbReference type="RefSeq" id="WP_160484513.1">
    <property type="nucleotide sequence ID" value="NZ_WUBR01000001.1"/>
</dbReference>
<dbReference type="PROSITE" id="PS50995">
    <property type="entry name" value="HTH_MARR_2"/>
    <property type="match status" value="1"/>
</dbReference>
<gene>
    <name evidence="6" type="ORF">GRF63_03105</name>
</gene>
<dbReference type="Gene3D" id="1.10.10.10">
    <property type="entry name" value="Winged helix-like DNA-binding domain superfamily/Winged helix DNA-binding domain"/>
    <property type="match status" value="1"/>
</dbReference>
<proteinExistence type="predicted"/>
<feature type="compositionally biased region" description="Polar residues" evidence="4">
    <location>
        <begin position="1"/>
        <end position="14"/>
    </location>
</feature>
<evidence type="ECO:0000313" key="6">
    <source>
        <dbReference type="EMBL" id="MWV26886.1"/>
    </source>
</evidence>
<evidence type="ECO:0000256" key="4">
    <source>
        <dbReference type="SAM" id="MobiDB-lite"/>
    </source>
</evidence>
<dbReference type="SUPFAM" id="SSF46785">
    <property type="entry name" value="Winged helix' DNA-binding domain"/>
    <property type="match status" value="1"/>
</dbReference>
<evidence type="ECO:0000313" key="7">
    <source>
        <dbReference type="Proteomes" id="UP000461409"/>
    </source>
</evidence>